<gene>
    <name evidence="2" type="ORF">E2C01_070473</name>
</gene>
<organism evidence="2 3">
    <name type="scientific">Portunus trituberculatus</name>
    <name type="common">Swimming crab</name>
    <name type="synonym">Neptunus trituberculatus</name>
    <dbReference type="NCBI Taxonomy" id="210409"/>
    <lineage>
        <taxon>Eukaryota</taxon>
        <taxon>Metazoa</taxon>
        <taxon>Ecdysozoa</taxon>
        <taxon>Arthropoda</taxon>
        <taxon>Crustacea</taxon>
        <taxon>Multicrustacea</taxon>
        <taxon>Malacostraca</taxon>
        <taxon>Eumalacostraca</taxon>
        <taxon>Eucarida</taxon>
        <taxon>Decapoda</taxon>
        <taxon>Pleocyemata</taxon>
        <taxon>Brachyura</taxon>
        <taxon>Eubrachyura</taxon>
        <taxon>Portunoidea</taxon>
        <taxon>Portunidae</taxon>
        <taxon>Portuninae</taxon>
        <taxon>Portunus</taxon>
    </lineage>
</organism>
<reference evidence="2 3" key="1">
    <citation type="submission" date="2019-05" db="EMBL/GenBank/DDBJ databases">
        <title>Another draft genome of Portunus trituberculatus and its Hox gene families provides insights of decapod evolution.</title>
        <authorList>
            <person name="Jeong J.-H."/>
            <person name="Song I."/>
            <person name="Kim S."/>
            <person name="Choi T."/>
            <person name="Kim D."/>
            <person name="Ryu S."/>
            <person name="Kim W."/>
        </authorList>
    </citation>
    <scope>NUCLEOTIDE SEQUENCE [LARGE SCALE GENOMIC DNA]</scope>
    <source>
        <tissue evidence="2">Muscle</tissue>
    </source>
</reference>
<keyword evidence="3" id="KW-1185">Reference proteome</keyword>
<evidence type="ECO:0000313" key="2">
    <source>
        <dbReference type="EMBL" id="MPC76072.1"/>
    </source>
</evidence>
<dbReference type="AlphaFoldDB" id="A0A5B7HXE0"/>
<comment type="caution">
    <text evidence="2">The sequence shown here is derived from an EMBL/GenBank/DDBJ whole genome shotgun (WGS) entry which is preliminary data.</text>
</comment>
<dbReference type="EMBL" id="VSRR010042536">
    <property type="protein sequence ID" value="MPC76072.1"/>
    <property type="molecule type" value="Genomic_DNA"/>
</dbReference>
<sequence>METGRAAAAMAGVRTRKKKMKSTKWATSRPSVPAVPFPLPLPALQPLPPASLVSFSARGTTPSTPSL</sequence>
<protein>
    <submittedName>
        <fullName evidence="2">Uncharacterized protein</fullName>
    </submittedName>
</protein>
<accession>A0A5B7HXE0</accession>
<proteinExistence type="predicted"/>
<evidence type="ECO:0000256" key="1">
    <source>
        <dbReference type="SAM" id="MobiDB-lite"/>
    </source>
</evidence>
<evidence type="ECO:0000313" key="3">
    <source>
        <dbReference type="Proteomes" id="UP000324222"/>
    </source>
</evidence>
<name>A0A5B7HXE0_PORTR</name>
<dbReference type="Proteomes" id="UP000324222">
    <property type="component" value="Unassembled WGS sequence"/>
</dbReference>
<feature type="region of interest" description="Disordered" evidence="1">
    <location>
        <begin position="1"/>
        <end position="32"/>
    </location>
</feature>